<dbReference type="EMBL" id="JBJUIK010000014">
    <property type="protein sequence ID" value="KAL3505068.1"/>
    <property type="molecule type" value="Genomic_DNA"/>
</dbReference>
<dbReference type="PANTHER" id="PTHR33181:SF4">
    <property type="entry name" value="OVULE PROTEIN"/>
    <property type="match status" value="1"/>
</dbReference>
<organism evidence="1 2">
    <name type="scientific">Cinchona calisaya</name>
    <dbReference type="NCBI Taxonomy" id="153742"/>
    <lineage>
        <taxon>Eukaryota</taxon>
        <taxon>Viridiplantae</taxon>
        <taxon>Streptophyta</taxon>
        <taxon>Embryophyta</taxon>
        <taxon>Tracheophyta</taxon>
        <taxon>Spermatophyta</taxon>
        <taxon>Magnoliopsida</taxon>
        <taxon>eudicotyledons</taxon>
        <taxon>Gunneridae</taxon>
        <taxon>Pentapetalae</taxon>
        <taxon>asterids</taxon>
        <taxon>lamiids</taxon>
        <taxon>Gentianales</taxon>
        <taxon>Rubiaceae</taxon>
        <taxon>Cinchonoideae</taxon>
        <taxon>Cinchoneae</taxon>
        <taxon>Cinchona</taxon>
    </lineage>
</organism>
<keyword evidence="2" id="KW-1185">Reference proteome</keyword>
<evidence type="ECO:0000313" key="1">
    <source>
        <dbReference type="EMBL" id="KAL3505068.1"/>
    </source>
</evidence>
<dbReference type="PANTHER" id="PTHR33181">
    <property type="entry name" value="OS01G0778500 PROTEIN"/>
    <property type="match status" value="1"/>
</dbReference>
<dbReference type="Proteomes" id="UP001630127">
    <property type="component" value="Unassembled WGS sequence"/>
</dbReference>
<dbReference type="AlphaFoldDB" id="A0ABD2YHN1"/>
<name>A0ABD2YHN1_9GENT</name>
<evidence type="ECO:0000313" key="2">
    <source>
        <dbReference type="Proteomes" id="UP001630127"/>
    </source>
</evidence>
<gene>
    <name evidence="1" type="ORF">ACH5RR_034909</name>
</gene>
<protein>
    <submittedName>
        <fullName evidence="1">Uncharacterized protein</fullName>
    </submittedName>
</protein>
<comment type="caution">
    <text evidence="1">The sequence shown here is derived from an EMBL/GenBank/DDBJ whole genome shotgun (WGS) entry which is preliminary data.</text>
</comment>
<accession>A0ABD2YHN1</accession>
<reference evidence="1 2" key="1">
    <citation type="submission" date="2024-11" db="EMBL/GenBank/DDBJ databases">
        <title>A near-complete genome assembly of Cinchona calisaya.</title>
        <authorList>
            <person name="Lian D.C."/>
            <person name="Zhao X.W."/>
            <person name="Wei L."/>
        </authorList>
    </citation>
    <scope>NUCLEOTIDE SEQUENCE [LARGE SCALE GENOMIC DNA]</scope>
    <source>
        <tissue evidence="1">Nenye</tissue>
    </source>
</reference>
<proteinExistence type="predicted"/>
<sequence length="69" mass="7877">MGLMKGLVKLRHDVRTCEYEDVRILWELLKKNDTPLQTSSAGGSSISKKRFSKVVEWARRAPLLCHHGV</sequence>